<dbReference type="EMBL" id="BIFS01000002">
    <property type="protein sequence ID" value="GCE23658.1"/>
    <property type="molecule type" value="Genomic_DNA"/>
</dbReference>
<proteinExistence type="predicted"/>
<keyword evidence="2" id="KW-1185">Reference proteome</keyword>
<organism evidence="1 2">
    <name type="scientific">Dictyobacter kobayashii</name>
    <dbReference type="NCBI Taxonomy" id="2014872"/>
    <lineage>
        <taxon>Bacteria</taxon>
        <taxon>Bacillati</taxon>
        <taxon>Chloroflexota</taxon>
        <taxon>Ktedonobacteria</taxon>
        <taxon>Ktedonobacterales</taxon>
        <taxon>Dictyobacteraceae</taxon>
        <taxon>Dictyobacter</taxon>
    </lineage>
</organism>
<gene>
    <name evidence="1" type="ORF">KDK_74580</name>
</gene>
<sequence length="88" mass="10260">MLGKTLDKAQRICDTTAHETSERKKDQRLLKRETTVSHGTLTTEEWKAEQQLELSEYTNQFLSIRSHGRVHGDHNNLRNKANVIMTWP</sequence>
<dbReference type="Proteomes" id="UP000287188">
    <property type="component" value="Unassembled WGS sequence"/>
</dbReference>
<evidence type="ECO:0000313" key="2">
    <source>
        <dbReference type="Proteomes" id="UP000287188"/>
    </source>
</evidence>
<name>A0A402AX37_9CHLR</name>
<comment type="caution">
    <text evidence="1">The sequence shown here is derived from an EMBL/GenBank/DDBJ whole genome shotgun (WGS) entry which is preliminary data.</text>
</comment>
<reference evidence="2" key="1">
    <citation type="submission" date="2018-12" db="EMBL/GenBank/DDBJ databases">
        <title>Tengunoibacter tsumagoiensis gen. nov., sp. nov., Dictyobacter kobayashii sp. nov., D. alpinus sp. nov., and D. joshuensis sp. nov. and description of Dictyobacteraceae fam. nov. within the order Ktedonobacterales isolated from Tengu-no-mugimeshi.</title>
        <authorList>
            <person name="Wang C.M."/>
            <person name="Zheng Y."/>
            <person name="Sakai Y."/>
            <person name="Toyoda A."/>
            <person name="Minakuchi Y."/>
            <person name="Abe K."/>
            <person name="Yokota A."/>
            <person name="Yabe S."/>
        </authorList>
    </citation>
    <scope>NUCLEOTIDE SEQUENCE [LARGE SCALE GENOMIC DNA]</scope>
    <source>
        <strain evidence="2">Uno11</strain>
    </source>
</reference>
<evidence type="ECO:0000313" key="1">
    <source>
        <dbReference type="EMBL" id="GCE23658.1"/>
    </source>
</evidence>
<dbReference type="AlphaFoldDB" id="A0A402AX37"/>
<accession>A0A402AX37</accession>
<protein>
    <submittedName>
        <fullName evidence="1">Uncharacterized protein</fullName>
    </submittedName>
</protein>